<feature type="region of interest" description="Disordered" evidence="1">
    <location>
        <begin position="58"/>
        <end position="97"/>
    </location>
</feature>
<organism evidence="3 4">
    <name type="scientific">Mycolicibacterium parafortuitum</name>
    <name type="common">Mycobacterium parafortuitum</name>
    <dbReference type="NCBI Taxonomy" id="39692"/>
    <lineage>
        <taxon>Bacteria</taxon>
        <taxon>Bacillati</taxon>
        <taxon>Actinomycetota</taxon>
        <taxon>Actinomycetes</taxon>
        <taxon>Mycobacteriales</taxon>
        <taxon>Mycobacteriaceae</taxon>
        <taxon>Mycolicibacterium</taxon>
    </lineage>
</organism>
<dbReference type="EMBL" id="UEGS01000001">
    <property type="protein sequence ID" value="SRX83567.1"/>
    <property type="molecule type" value="Genomic_DNA"/>
</dbReference>
<dbReference type="AlphaFoldDB" id="A0A375YQV3"/>
<feature type="transmembrane region" description="Helical" evidence="2">
    <location>
        <begin position="25"/>
        <end position="44"/>
    </location>
</feature>
<keyword evidence="4" id="KW-1185">Reference proteome</keyword>
<keyword evidence="2" id="KW-0472">Membrane</keyword>
<dbReference type="STRING" id="39692.BST38_21530"/>
<keyword evidence="2" id="KW-1133">Transmembrane helix</keyword>
<reference evidence="3 4" key="1">
    <citation type="submission" date="2018-05" db="EMBL/GenBank/DDBJ databases">
        <authorList>
            <consortium name="IHU Genomes"/>
        </authorList>
    </citation>
    <scope>NUCLEOTIDE SEQUENCE [LARGE SCALE GENOMIC DNA]</scope>
    <source>
        <strain evidence="3 4">P7335</strain>
    </source>
</reference>
<name>A0A375YQV3_MYCPF</name>
<evidence type="ECO:0000313" key="4">
    <source>
        <dbReference type="Proteomes" id="UP000252008"/>
    </source>
</evidence>
<sequence>MATPTDRHAPAPNSPGRGTSRARTSAIWIVIAALVTVAVVVIIMNSRVQELEVQSIPAQPESASDWVAGPVVDDPPPSTRRQAPPPAPAASAVPTVAPAPAPALPQTSGPAVDARGYVDSPRCGANETAALIARTDRALVVICESADGTYEYQGVRLSDGASLELDDVRPMPGGFEVRNGGTTYRLSPTELVVISGEDLQSRDPMVEYRTAG</sequence>
<keyword evidence="3" id="KW-0808">Transferase</keyword>
<proteinExistence type="predicted"/>
<evidence type="ECO:0000313" key="3">
    <source>
        <dbReference type="EMBL" id="SRX83567.1"/>
    </source>
</evidence>
<dbReference type="RefSeq" id="WP_083145511.1">
    <property type="nucleotide sequence ID" value="NZ_MVID01000023.1"/>
</dbReference>
<evidence type="ECO:0000256" key="1">
    <source>
        <dbReference type="SAM" id="MobiDB-lite"/>
    </source>
</evidence>
<keyword evidence="2" id="KW-0812">Transmembrane</keyword>
<dbReference type="Proteomes" id="UP000252008">
    <property type="component" value="Unassembled WGS sequence"/>
</dbReference>
<protein>
    <submittedName>
        <fullName evidence="3">Protein kinase [Rhodococcus jostii RHA1]</fullName>
    </submittedName>
</protein>
<gene>
    <name evidence="3" type="ORF">MPP7335_05347</name>
</gene>
<feature type="compositionally biased region" description="Pro residues" evidence="1">
    <location>
        <begin position="73"/>
        <end position="88"/>
    </location>
</feature>
<keyword evidence="3" id="KW-0418">Kinase</keyword>
<dbReference type="GO" id="GO:0016301">
    <property type="term" value="F:kinase activity"/>
    <property type="evidence" value="ECO:0007669"/>
    <property type="project" value="UniProtKB-KW"/>
</dbReference>
<accession>A0A375YQV3</accession>
<evidence type="ECO:0000256" key="2">
    <source>
        <dbReference type="SAM" id="Phobius"/>
    </source>
</evidence>
<feature type="region of interest" description="Disordered" evidence="1">
    <location>
        <begin position="1"/>
        <end position="21"/>
    </location>
</feature>